<feature type="region of interest" description="Disordered" evidence="1">
    <location>
        <begin position="69"/>
        <end position="100"/>
    </location>
</feature>
<name>A0ABD2ZHF5_9GENT</name>
<reference evidence="2 3" key="1">
    <citation type="submission" date="2024-11" db="EMBL/GenBank/DDBJ databases">
        <title>A near-complete genome assembly of Cinchona calisaya.</title>
        <authorList>
            <person name="Lian D.C."/>
            <person name="Zhao X.W."/>
            <person name="Wei L."/>
        </authorList>
    </citation>
    <scope>NUCLEOTIDE SEQUENCE [LARGE SCALE GENOMIC DNA]</scope>
    <source>
        <tissue evidence="2">Nenye</tissue>
    </source>
</reference>
<accession>A0ABD2ZHF5</accession>
<proteinExistence type="predicted"/>
<feature type="compositionally biased region" description="Low complexity" evidence="1">
    <location>
        <begin position="73"/>
        <end position="86"/>
    </location>
</feature>
<dbReference type="EMBL" id="JBJUIK010000010">
    <property type="protein sequence ID" value="KAL3517158.1"/>
    <property type="molecule type" value="Genomic_DNA"/>
</dbReference>
<dbReference type="PANTHER" id="PTHR36045:SF2">
    <property type="entry name" value="OS04G0558500 PROTEIN"/>
    <property type="match status" value="1"/>
</dbReference>
<organism evidence="2 3">
    <name type="scientific">Cinchona calisaya</name>
    <dbReference type="NCBI Taxonomy" id="153742"/>
    <lineage>
        <taxon>Eukaryota</taxon>
        <taxon>Viridiplantae</taxon>
        <taxon>Streptophyta</taxon>
        <taxon>Embryophyta</taxon>
        <taxon>Tracheophyta</taxon>
        <taxon>Spermatophyta</taxon>
        <taxon>Magnoliopsida</taxon>
        <taxon>eudicotyledons</taxon>
        <taxon>Gunneridae</taxon>
        <taxon>Pentapetalae</taxon>
        <taxon>asterids</taxon>
        <taxon>lamiids</taxon>
        <taxon>Gentianales</taxon>
        <taxon>Rubiaceae</taxon>
        <taxon>Cinchonoideae</taxon>
        <taxon>Cinchoneae</taxon>
        <taxon>Cinchona</taxon>
    </lineage>
</organism>
<dbReference type="AlphaFoldDB" id="A0ABD2ZHF5"/>
<evidence type="ECO:0000313" key="2">
    <source>
        <dbReference type="EMBL" id="KAL3517158.1"/>
    </source>
</evidence>
<dbReference type="Proteomes" id="UP001630127">
    <property type="component" value="Unassembled WGS sequence"/>
</dbReference>
<gene>
    <name evidence="2" type="ORF">ACH5RR_024060</name>
</gene>
<evidence type="ECO:0000256" key="1">
    <source>
        <dbReference type="SAM" id="MobiDB-lite"/>
    </source>
</evidence>
<keyword evidence="3" id="KW-1185">Reference proteome</keyword>
<dbReference type="PANTHER" id="PTHR36045">
    <property type="entry name" value="OS04G0558500 PROTEIN"/>
    <property type="match status" value="1"/>
</dbReference>
<comment type="caution">
    <text evidence="2">The sequence shown here is derived from an EMBL/GenBank/DDBJ whole genome shotgun (WGS) entry which is preliminary data.</text>
</comment>
<evidence type="ECO:0000313" key="3">
    <source>
        <dbReference type="Proteomes" id="UP001630127"/>
    </source>
</evidence>
<protein>
    <submittedName>
        <fullName evidence="2">Uncharacterized protein</fullName>
    </submittedName>
</protein>
<feature type="region of interest" description="Disordered" evidence="1">
    <location>
        <begin position="1"/>
        <end position="31"/>
    </location>
</feature>
<sequence>MASQAEALEHQNDVELNQEQSKEEEEVEKLEAEVKEMAQKILNYRTTLPRQLKSTLSSFLASQRPILPTLFDSGSESQPGPSSPHHPLNPDMVRPIGSGNQALLAGEDQESEKIRLLKQKISSNASTIPVVLKRMKDCMTRIDNLDSCNEVIIHPAFKRKRTS</sequence>